<dbReference type="SUPFAM" id="SSF48295">
    <property type="entry name" value="TrpR-like"/>
    <property type="match status" value="1"/>
</dbReference>
<gene>
    <name evidence="2" type="ORF">UFOVP780_26</name>
</gene>
<dbReference type="CDD" id="cd06571">
    <property type="entry name" value="Bac_DnaA_C"/>
    <property type="match status" value="1"/>
</dbReference>
<feature type="domain" description="Chromosomal replication initiator DnaA C-terminal" evidence="1">
    <location>
        <begin position="57"/>
        <end position="116"/>
    </location>
</feature>
<name>A0A6J5NR91_9CAUD</name>
<dbReference type="InterPro" id="IPR010921">
    <property type="entry name" value="Trp_repressor/repl_initiator"/>
</dbReference>
<accession>A0A6J5NR91</accession>
<dbReference type="SMART" id="SM00760">
    <property type="entry name" value="Bac_DnaA_C"/>
    <property type="match status" value="1"/>
</dbReference>
<evidence type="ECO:0000313" key="2">
    <source>
        <dbReference type="EMBL" id="CAB4162290.1"/>
    </source>
</evidence>
<protein>
    <submittedName>
        <fullName evidence="2">Chromosomal replication initiator, DnaA C-terminal</fullName>
    </submittedName>
</protein>
<dbReference type="EMBL" id="LR796730">
    <property type="protein sequence ID" value="CAB4162290.1"/>
    <property type="molecule type" value="Genomic_DNA"/>
</dbReference>
<sequence>MSIDTVFIKQLLPMVKEDKIEDFVRAFTKMPLQKNAAIKEAEVLRIYGLIMEWSMIYFGVSDKDIKSTSRLQPIVFIRQVAIYALHNHFNGTISLQKIGLIFNRDHSTIIYANRKCNNAIYDKKIASFLLSLNEYFHERKIYSLDEICKPLIK</sequence>
<dbReference type="GO" id="GO:0006275">
    <property type="term" value="P:regulation of DNA replication"/>
    <property type="evidence" value="ECO:0007669"/>
    <property type="project" value="InterPro"/>
</dbReference>
<dbReference type="InterPro" id="IPR013159">
    <property type="entry name" value="DnaA_C"/>
</dbReference>
<dbReference type="Gene3D" id="1.10.1750.10">
    <property type="match status" value="1"/>
</dbReference>
<dbReference type="Pfam" id="PF08299">
    <property type="entry name" value="Bac_DnaA_C"/>
    <property type="match status" value="1"/>
</dbReference>
<reference evidence="2" key="1">
    <citation type="submission" date="2020-04" db="EMBL/GenBank/DDBJ databases">
        <authorList>
            <person name="Chiriac C."/>
            <person name="Salcher M."/>
            <person name="Ghai R."/>
            <person name="Kavagutti S V."/>
        </authorList>
    </citation>
    <scope>NUCLEOTIDE SEQUENCE</scope>
</reference>
<evidence type="ECO:0000259" key="1">
    <source>
        <dbReference type="SMART" id="SM00760"/>
    </source>
</evidence>
<dbReference type="GO" id="GO:0006270">
    <property type="term" value="P:DNA replication initiation"/>
    <property type="evidence" value="ECO:0007669"/>
    <property type="project" value="InterPro"/>
</dbReference>
<organism evidence="2">
    <name type="scientific">uncultured Caudovirales phage</name>
    <dbReference type="NCBI Taxonomy" id="2100421"/>
    <lineage>
        <taxon>Viruses</taxon>
        <taxon>Duplodnaviria</taxon>
        <taxon>Heunggongvirae</taxon>
        <taxon>Uroviricota</taxon>
        <taxon>Caudoviricetes</taxon>
        <taxon>Peduoviridae</taxon>
        <taxon>Maltschvirus</taxon>
        <taxon>Maltschvirus maltsch</taxon>
    </lineage>
</organism>
<proteinExistence type="predicted"/>
<dbReference type="GO" id="GO:0005524">
    <property type="term" value="F:ATP binding"/>
    <property type="evidence" value="ECO:0007669"/>
    <property type="project" value="InterPro"/>
</dbReference>
<dbReference type="GO" id="GO:0043565">
    <property type="term" value="F:sequence-specific DNA binding"/>
    <property type="evidence" value="ECO:0007669"/>
    <property type="project" value="InterPro"/>
</dbReference>